<feature type="domain" description="D-isomer specific 2-hydroxyacid dehydrogenase NAD-binding" evidence="7">
    <location>
        <begin position="108"/>
        <end position="256"/>
    </location>
</feature>
<gene>
    <name evidence="9" type="primary">pdxB</name>
    <name evidence="9" type="ORF">PDESU_00088</name>
</gene>
<dbReference type="AlphaFoldDB" id="A0A6C2TVM4"/>
<accession>A0A6C2TVM4</accession>
<dbReference type="Proteomes" id="UP000366872">
    <property type="component" value="Unassembled WGS sequence"/>
</dbReference>
<dbReference type="CDD" id="cd12158">
    <property type="entry name" value="ErythrP_dh"/>
    <property type="match status" value="1"/>
</dbReference>
<keyword evidence="10" id="KW-1185">Reference proteome</keyword>
<dbReference type="GO" id="GO:0005737">
    <property type="term" value="C:cytoplasm"/>
    <property type="evidence" value="ECO:0007669"/>
    <property type="project" value="InterPro"/>
</dbReference>
<feature type="domain" description="Erythronate-4-phosphate dehydrogenase dimerisation" evidence="8">
    <location>
        <begin position="290"/>
        <end position="367"/>
    </location>
</feature>
<dbReference type="PANTHER" id="PTHR42938">
    <property type="entry name" value="FORMATE DEHYDROGENASE 1"/>
    <property type="match status" value="1"/>
</dbReference>
<dbReference type="SUPFAM" id="SSF51735">
    <property type="entry name" value="NAD(P)-binding Rossmann-fold domains"/>
    <property type="match status" value="1"/>
</dbReference>
<dbReference type="PANTHER" id="PTHR42938:SF9">
    <property type="entry name" value="FORMATE DEHYDROGENASE 1"/>
    <property type="match status" value="1"/>
</dbReference>
<evidence type="ECO:0000256" key="1">
    <source>
        <dbReference type="ARBA" id="ARBA00022490"/>
    </source>
</evidence>
<evidence type="ECO:0000259" key="7">
    <source>
        <dbReference type="Pfam" id="PF02826"/>
    </source>
</evidence>
<evidence type="ECO:0000313" key="9">
    <source>
        <dbReference type="EMBL" id="VGO11544.1"/>
    </source>
</evidence>
<keyword evidence="2 5" id="KW-0560">Oxidoreductase</keyword>
<protein>
    <submittedName>
        <fullName evidence="9">Erythronate-4-phosphate dehydrogenase</fullName>
    </submittedName>
</protein>
<dbReference type="InterPro" id="IPR036291">
    <property type="entry name" value="NAD(P)-bd_dom_sf"/>
</dbReference>
<dbReference type="Pfam" id="PF11890">
    <property type="entry name" value="DUF3410"/>
    <property type="match status" value="1"/>
</dbReference>
<dbReference type="InterPro" id="IPR020921">
    <property type="entry name" value="Erythronate-4-P_DHase"/>
</dbReference>
<keyword evidence="4" id="KW-0664">Pyridoxine biosynthesis</keyword>
<dbReference type="InterPro" id="IPR006139">
    <property type="entry name" value="D-isomer_2_OHA_DH_cat_dom"/>
</dbReference>
<proteinExistence type="inferred from homology"/>
<evidence type="ECO:0000256" key="2">
    <source>
        <dbReference type="ARBA" id="ARBA00023002"/>
    </source>
</evidence>
<reference evidence="9 10" key="1">
    <citation type="submission" date="2019-04" db="EMBL/GenBank/DDBJ databases">
        <authorList>
            <person name="Van Vliet M D."/>
        </authorList>
    </citation>
    <scope>NUCLEOTIDE SEQUENCE [LARGE SCALE GENOMIC DNA]</scope>
    <source>
        <strain evidence="9 10">F1</strain>
    </source>
</reference>
<evidence type="ECO:0000256" key="4">
    <source>
        <dbReference type="ARBA" id="ARBA00023096"/>
    </source>
</evidence>
<dbReference type="SUPFAM" id="SSF52283">
    <property type="entry name" value="Formate/glycerate dehydrogenase catalytic domain-like"/>
    <property type="match status" value="1"/>
</dbReference>
<dbReference type="GO" id="GO:0033711">
    <property type="term" value="F:4-phosphoerythronate dehydrogenase activity"/>
    <property type="evidence" value="ECO:0007669"/>
    <property type="project" value="InterPro"/>
</dbReference>
<dbReference type="EMBL" id="CAAHFG010000001">
    <property type="protein sequence ID" value="VGO11544.1"/>
    <property type="molecule type" value="Genomic_DNA"/>
</dbReference>
<dbReference type="HAMAP" id="MF_01825">
    <property type="entry name" value="PdxB"/>
    <property type="match status" value="1"/>
</dbReference>
<evidence type="ECO:0000259" key="6">
    <source>
        <dbReference type="Pfam" id="PF00389"/>
    </source>
</evidence>
<dbReference type="Pfam" id="PF00389">
    <property type="entry name" value="2-Hacid_dh"/>
    <property type="match status" value="1"/>
</dbReference>
<evidence type="ECO:0000256" key="3">
    <source>
        <dbReference type="ARBA" id="ARBA00023027"/>
    </source>
</evidence>
<keyword evidence="3" id="KW-0520">NAD</keyword>
<dbReference type="Gene3D" id="3.40.50.720">
    <property type="entry name" value="NAD(P)-binding Rossmann-like Domain"/>
    <property type="match status" value="2"/>
</dbReference>
<organism evidence="9 10">
    <name type="scientific">Pontiella desulfatans</name>
    <dbReference type="NCBI Taxonomy" id="2750659"/>
    <lineage>
        <taxon>Bacteria</taxon>
        <taxon>Pseudomonadati</taxon>
        <taxon>Kiritimatiellota</taxon>
        <taxon>Kiritimatiellia</taxon>
        <taxon>Kiritimatiellales</taxon>
        <taxon>Pontiellaceae</taxon>
        <taxon>Pontiella</taxon>
    </lineage>
</organism>
<dbReference type="InterPro" id="IPR038251">
    <property type="entry name" value="PdxB_dimer_sf"/>
</dbReference>
<feature type="domain" description="D-isomer specific 2-hydroxyacid dehydrogenase catalytic" evidence="6">
    <location>
        <begin position="27"/>
        <end position="278"/>
    </location>
</feature>
<evidence type="ECO:0000256" key="5">
    <source>
        <dbReference type="RuleBase" id="RU003719"/>
    </source>
</evidence>
<dbReference type="GO" id="GO:0008615">
    <property type="term" value="P:pyridoxine biosynthetic process"/>
    <property type="evidence" value="ECO:0007669"/>
    <property type="project" value="UniProtKB-KW"/>
</dbReference>
<comment type="similarity">
    <text evidence="5">Belongs to the D-isomer specific 2-hydroxyacid dehydrogenase family.</text>
</comment>
<dbReference type="Pfam" id="PF02826">
    <property type="entry name" value="2-Hacid_dh_C"/>
    <property type="match status" value="1"/>
</dbReference>
<dbReference type="GO" id="GO:0046983">
    <property type="term" value="F:protein dimerization activity"/>
    <property type="evidence" value="ECO:0007669"/>
    <property type="project" value="InterPro"/>
</dbReference>
<keyword evidence="1" id="KW-0963">Cytoplasm</keyword>
<dbReference type="InterPro" id="IPR006140">
    <property type="entry name" value="D-isomer_DH_NAD-bd"/>
</dbReference>
<dbReference type="RefSeq" id="WP_136077295.1">
    <property type="nucleotide sequence ID" value="NZ_CAAHFG010000001.1"/>
</dbReference>
<dbReference type="GO" id="GO:0051287">
    <property type="term" value="F:NAD binding"/>
    <property type="evidence" value="ECO:0007669"/>
    <property type="project" value="InterPro"/>
</dbReference>
<dbReference type="Gene3D" id="3.30.1370.170">
    <property type="match status" value="1"/>
</dbReference>
<dbReference type="InterPro" id="IPR024531">
    <property type="entry name" value="Erythronate-4-P_DHase_dimer"/>
</dbReference>
<name>A0A6C2TVM4_PONDE</name>
<sequence length="384" mass="42232">MKIVCAETVLLGHEAFSNAGKTEVIPDREITREHLLDADALIIRSKTKATAELLHDTPVKFVGTATAGTDHIDAGWLQKRGIYWCAAPGCNANSVSEYLVAALLTLSRRHGFDLAGKTIGVIGCGNVGSRVVKKFHALGLDVLRNDPPLAAVSPDPDFMPLGAVLPECDIVSLHVPLVKHKPWPTERMADYTFFEQLKPGAIFVNAARGDACDYDALLDAQAGGAVSRMVLDVWTPEPAFRSDVLKRADLASPHIAGHSYEGKLNGTVACYDELCNFFEIRKTWNVASSLPVAEVPTLEIDCAHRDDEEVLHKIVQQVYDIETDDRLIREAAVQGEIERARNFDALRKNYRTRREFHNTEVALPNASAGLQRKVAAMGFKRREA</sequence>
<evidence type="ECO:0000313" key="10">
    <source>
        <dbReference type="Proteomes" id="UP000366872"/>
    </source>
</evidence>
<evidence type="ECO:0000259" key="8">
    <source>
        <dbReference type="Pfam" id="PF11890"/>
    </source>
</evidence>